<dbReference type="SUPFAM" id="SSF53448">
    <property type="entry name" value="Nucleotide-diphospho-sugar transferases"/>
    <property type="match status" value="1"/>
</dbReference>
<gene>
    <name evidence="2" type="primary">rfbF</name>
    <name evidence="2" type="ORF">ACFOGJ_08080</name>
</gene>
<keyword evidence="2" id="KW-0548">Nucleotidyltransferase</keyword>
<keyword evidence="3" id="KW-1185">Reference proteome</keyword>
<dbReference type="InterPro" id="IPR013446">
    <property type="entry name" value="G1P_cyt_trans-like"/>
</dbReference>
<evidence type="ECO:0000313" key="3">
    <source>
        <dbReference type="Proteomes" id="UP001595528"/>
    </source>
</evidence>
<dbReference type="InterPro" id="IPR029044">
    <property type="entry name" value="Nucleotide-diphossugar_trans"/>
</dbReference>
<dbReference type="NCBIfam" id="TIGR02623">
    <property type="entry name" value="G1P_cyt_trans"/>
    <property type="match status" value="1"/>
</dbReference>
<protein>
    <submittedName>
        <fullName evidence="2">Glucose-1-phosphate cytidylyltransferase</fullName>
        <ecNumber evidence="2">2.7.7.33</ecNumber>
    </submittedName>
</protein>
<dbReference type="Proteomes" id="UP001595528">
    <property type="component" value="Unassembled WGS sequence"/>
</dbReference>
<accession>A0ABV7KXV9</accession>
<evidence type="ECO:0000259" key="1">
    <source>
        <dbReference type="Pfam" id="PF00483"/>
    </source>
</evidence>
<dbReference type="PANTHER" id="PTHR47183">
    <property type="entry name" value="GLUCOSE-1-PHOSPHATE CYTIDYLYLTRANSFERASE-RELATED"/>
    <property type="match status" value="1"/>
</dbReference>
<dbReference type="InterPro" id="IPR046981">
    <property type="entry name" value="G1P_cyt_trans"/>
</dbReference>
<sequence>MKTVLLAGGFGTRLAEETQVVPKPLVEIGGRPILWHIMKIYGAAGFEEFIVALGYKGAVIKRFFFDLQLLGGSYTLDLKTGETTQHDGPPEQWKVHLVETGLNTQTGGRVKRLKDWIGNETFMLTYGDGVADVDLKALLAFHRSHGRLATVTAVRPPARFGGIALDDAGKVETFIEKPQIGEGWINGGFMVLEPGIIDYIGGDEDSLEHSALEQLSEEGQLMAYRHEGFWQCMDTLRDKRQLEAHWDSGRAPWLKW</sequence>
<dbReference type="EC" id="2.7.7.33" evidence="2"/>
<reference evidence="3" key="1">
    <citation type="journal article" date="2019" name="Int. J. Syst. Evol. Microbiol.">
        <title>The Global Catalogue of Microorganisms (GCM) 10K type strain sequencing project: providing services to taxonomists for standard genome sequencing and annotation.</title>
        <authorList>
            <consortium name="The Broad Institute Genomics Platform"/>
            <consortium name="The Broad Institute Genome Sequencing Center for Infectious Disease"/>
            <person name="Wu L."/>
            <person name="Ma J."/>
        </authorList>
    </citation>
    <scope>NUCLEOTIDE SEQUENCE [LARGE SCALE GENOMIC DNA]</scope>
    <source>
        <strain evidence="3">KCTC 42964</strain>
    </source>
</reference>
<dbReference type="InterPro" id="IPR005835">
    <property type="entry name" value="NTP_transferase_dom"/>
</dbReference>
<dbReference type="RefSeq" id="WP_379899343.1">
    <property type="nucleotide sequence ID" value="NZ_JBHRTR010000020.1"/>
</dbReference>
<dbReference type="EMBL" id="JBHRTR010000020">
    <property type="protein sequence ID" value="MFC3227182.1"/>
    <property type="molecule type" value="Genomic_DNA"/>
</dbReference>
<name>A0ABV7KXV9_9PROT</name>
<evidence type="ECO:0000313" key="2">
    <source>
        <dbReference type="EMBL" id="MFC3227182.1"/>
    </source>
</evidence>
<proteinExistence type="predicted"/>
<dbReference type="GO" id="GO:0047343">
    <property type="term" value="F:glucose-1-phosphate cytidylyltransferase activity"/>
    <property type="evidence" value="ECO:0007669"/>
    <property type="project" value="UniProtKB-EC"/>
</dbReference>
<organism evidence="2 3">
    <name type="scientific">Marinibaculum pumilum</name>
    <dbReference type="NCBI Taxonomy" id="1766165"/>
    <lineage>
        <taxon>Bacteria</taxon>
        <taxon>Pseudomonadati</taxon>
        <taxon>Pseudomonadota</taxon>
        <taxon>Alphaproteobacteria</taxon>
        <taxon>Rhodospirillales</taxon>
        <taxon>Rhodospirillaceae</taxon>
        <taxon>Marinibaculum</taxon>
    </lineage>
</organism>
<dbReference type="Gene3D" id="3.90.550.10">
    <property type="entry name" value="Spore Coat Polysaccharide Biosynthesis Protein SpsA, Chain A"/>
    <property type="match status" value="1"/>
</dbReference>
<feature type="domain" description="Nucleotidyl transferase" evidence="1">
    <location>
        <begin position="2"/>
        <end position="230"/>
    </location>
</feature>
<keyword evidence="2" id="KW-0808">Transferase</keyword>
<dbReference type="Pfam" id="PF00483">
    <property type="entry name" value="NTP_transferase"/>
    <property type="match status" value="1"/>
</dbReference>
<dbReference type="PANTHER" id="PTHR47183:SF1">
    <property type="entry name" value="GLUCOSE-1-PHOSPHATE CYTIDYLYLTRANSFERASE"/>
    <property type="match status" value="1"/>
</dbReference>
<dbReference type="CDD" id="cd02524">
    <property type="entry name" value="G1P_cytidylyltransferase"/>
    <property type="match status" value="1"/>
</dbReference>
<comment type="caution">
    <text evidence="2">The sequence shown here is derived from an EMBL/GenBank/DDBJ whole genome shotgun (WGS) entry which is preliminary data.</text>
</comment>